<dbReference type="Gene3D" id="3.30.710.10">
    <property type="entry name" value="Potassium Channel Kv1.1, Chain A"/>
    <property type="match status" value="1"/>
</dbReference>
<dbReference type="CDD" id="cd18186">
    <property type="entry name" value="BTB_POZ_ZBTB_KLHL-like"/>
    <property type="match status" value="1"/>
</dbReference>
<reference evidence="2 3" key="1">
    <citation type="journal article" date="2016" name="Genome Biol. Evol.">
        <title>Gene Family Evolution Reflects Adaptation to Soil Environmental Stressors in the Genome of the Collembolan Orchesella cincta.</title>
        <authorList>
            <person name="Faddeeva-Vakhrusheva A."/>
            <person name="Derks M.F."/>
            <person name="Anvar S.Y."/>
            <person name="Agamennone V."/>
            <person name="Suring W."/>
            <person name="Smit S."/>
            <person name="van Straalen N.M."/>
            <person name="Roelofs D."/>
        </authorList>
    </citation>
    <scope>NUCLEOTIDE SEQUENCE [LARGE SCALE GENOMIC DNA]</scope>
    <source>
        <tissue evidence="2">Mixed pool</tissue>
    </source>
</reference>
<evidence type="ECO:0000313" key="2">
    <source>
        <dbReference type="EMBL" id="ODM88221.1"/>
    </source>
</evidence>
<feature type="domain" description="BTB" evidence="1">
    <location>
        <begin position="184"/>
        <end position="261"/>
    </location>
</feature>
<sequence length="298" mass="33271">MNLFLLENYSTRLQLRRACTNTANGTASVFLFDQEMSPNGKGKLKEGRFPWKVYQVPESPGVFGFKLHISFVVTKSITDTEGKSTPAILETEVGEMRAFLQEDGAIKFLASGNIDASAAEIMYFSATGGYRNPTDILTLTMELVNQTSMTPSLSATPNALQELMRASSRKKSNLILFSSLKTEAHCPAFENMFKTNTNLVQQSRHQLSLSEEGLKALLDFVYCLKLDIPKEKPGVALALLEIGIKMQMPMLTKAMNNLLVEQPDDWLKFDAALQLLLHSTKMRGYEELKNKAIRAMKL</sequence>
<name>A0A1D2M5N1_ORCCI</name>
<evidence type="ECO:0000259" key="1">
    <source>
        <dbReference type="Pfam" id="PF00651"/>
    </source>
</evidence>
<dbReference type="InterPro" id="IPR000210">
    <property type="entry name" value="BTB/POZ_dom"/>
</dbReference>
<gene>
    <name evidence="2" type="ORF">Ocin01_18462</name>
</gene>
<dbReference type="InterPro" id="IPR011333">
    <property type="entry name" value="SKP1/BTB/POZ_sf"/>
</dbReference>
<dbReference type="Pfam" id="PF00651">
    <property type="entry name" value="BTB"/>
    <property type="match status" value="1"/>
</dbReference>
<evidence type="ECO:0000313" key="3">
    <source>
        <dbReference type="Proteomes" id="UP000094527"/>
    </source>
</evidence>
<keyword evidence="3" id="KW-1185">Reference proteome</keyword>
<comment type="caution">
    <text evidence="2">The sequence shown here is derived from an EMBL/GenBank/DDBJ whole genome shotgun (WGS) entry which is preliminary data.</text>
</comment>
<organism evidence="2 3">
    <name type="scientific">Orchesella cincta</name>
    <name type="common">Springtail</name>
    <name type="synonym">Podura cincta</name>
    <dbReference type="NCBI Taxonomy" id="48709"/>
    <lineage>
        <taxon>Eukaryota</taxon>
        <taxon>Metazoa</taxon>
        <taxon>Ecdysozoa</taxon>
        <taxon>Arthropoda</taxon>
        <taxon>Hexapoda</taxon>
        <taxon>Collembola</taxon>
        <taxon>Entomobryomorpha</taxon>
        <taxon>Entomobryoidea</taxon>
        <taxon>Orchesellidae</taxon>
        <taxon>Orchesellinae</taxon>
        <taxon>Orchesella</taxon>
    </lineage>
</organism>
<dbReference type="EMBL" id="LJIJ01003951">
    <property type="protein sequence ID" value="ODM88221.1"/>
    <property type="molecule type" value="Genomic_DNA"/>
</dbReference>
<proteinExistence type="predicted"/>
<accession>A0A1D2M5N1</accession>
<protein>
    <recommendedName>
        <fullName evidence="1">BTB domain-containing protein</fullName>
    </recommendedName>
</protein>
<dbReference type="Proteomes" id="UP000094527">
    <property type="component" value="Unassembled WGS sequence"/>
</dbReference>
<dbReference type="AlphaFoldDB" id="A0A1D2M5N1"/>